<accession>A0A0H2M8Q7</accession>
<proteinExistence type="predicted"/>
<reference evidence="1 2" key="1">
    <citation type="submission" date="2015-03" db="EMBL/GenBank/DDBJ databases">
        <title>Genome Sequence of Kiloniella spongiae MEBiC09566, isolated from a marine sponge.</title>
        <authorList>
            <person name="Shao Z."/>
            <person name="Wang L."/>
            <person name="Li X."/>
        </authorList>
    </citation>
    <scope>NUCLEOTIDE SEQUENCE [LARGE SCALE GENOMIC DNA]</scope>
    <source>
        <strain evidence="1 2">MEBiC09566</strain>
    </source>
</reference>
<keyword evidence="2" id="KW-1185">Reference proteome</keyword>
<comment type="caution">
    <text evidence="1">The sequence shown here is derived from an EMBL/GenBank/DDBJ whole genome shotgun (WGS) entry which is preliminary data.</text>
</comment>
<dbReference type="SUPFAM" id="SSF160246">
    <property type="entry name" value="EspE N-terminal domain-like"/>
    <property type="match status" value="1"/>
</dbReference>
<sequence length="100" mass="11009">MVGENLLRTRPGSVRIAQAPKLCLIDERDLAEFLVHLLGCPLVGKEDFPTEALYLERFNASFLKGAGTFIHGEDTDSIFISLCDLTLGFVTNALQLGDIR</sequence>
<organism evidence="1 2">
    <name type="scientific">Kiloniella spongiae</name>
    <dbReference type="NCBI Taxonomy" id="1489064"/>
    <lineage>
        <taxon>Bacteria</taxon>
        <taxon>Pseudomonadati</taxon>
        <taxon>Pseudomonadota</taxon>
        <taxon>Alphaproteobacteria</taxon>
        <taxon>Rhodospirillales</taxon>
        <taxon>Kiloniellaceae</taxon>
        <taxon>Kiloniella</taxon>
    </lineage>
</organism>
<protein>
    <submittedName>
        <fullName evidence="1">Uncharacterized protein</fullName>
    </submittedName>
</protein>
<evidence type="ECO:0000313" key="2">
    <source>
        <dbReference type="Proteomes" id="UP000035444"/>
    </source>
</evidence>
<gene>
    <name evidence="1" type="ORF">WH96_20625</name>
</gene>
<dbReference type="InterPro" id="IPR037257">
    <property type="entry name" value="T2SS_E_N_sf"/>
</dbReference>
<dbReference type="Proteomes" id="UP000035444">
    <property type="component" value="Unassembled WGS sequence"/>
</dbReference>
<dbReference type="EMBL" id="LAQL01000029">
    <property type="protein sequence ID" value="KLN58889.1"/>
    <property type="molecule type" value="Genomic_DNA"/>
</dbReference>
<name>A0A0H2M8Q7_9PROT</name>
<dbReference type="STRING" id="1489064.WH96_20625"/>
<dbReference type="AlphaFoldDB" id="A0A0H2M8Q7"/>
<evidence type="ECO:0000313" key="1">
    <source>
        <dbReference type="EMBL" id="KLN58889.1"/>
    </source>
</evidence>
<dbReference type="RefSeq" id="WP_047766143.1">
    <property type="nucleotide sequence ID" value="NZ_LAQL01000029.1"/>
</dbReference>